<evidence type="ECO:0000313" key="2">
    <source>
        <dbReference type="Proteomes" id="UP001321749"/>
    </source>
</evidence>
<reference evidence="1" key="2">
    <citation type="submission" date="2023-06" db="EMBL/GenBank/DDBJ databases">
        <authorList>
            <consortium name="Lawrence Berkeley National Laboratory"/>
            <person name="Mondo S.J."/>
            <person name="Hensen N."/>
            <person name="Bonometti L."/>
            <person name="Westerberg I."/>
            <person name="Brannstrom I.O."/>
            <person name="Guillou S."/>
            <person name="Cros-Aarteil S."/>
            <person name="Calhoun S."/>
            <person name="Haridas S."/>
            <person name="Kuo A."/>
            <person name="Pangilinan J."/>
            <person name="Riley R."/>
            <person name="Labutti K."/>
            <person name="Andreopoulos B."/>
            <person name="Lipzen A."/>
            <person name="Chen C."/>
            <person name="Yanf M."/>
            <person name="Daum C."/>
            <person name="Ng V."/>
            <person name="Clum A."/>
            <person name="Steindorff A."/>
            <person name="Ohm R."/>
            <person name="Martin F."/>
            <person name="Silar P."/>
            <person name="Natvig D."/>
            <person name="Lalanne C."/>
            <person name="Gautier V."/>
            <person name="Ament-Velasquez S.L."/>
            <person name="Kruys A."/>
            <person name="Hutchinson M.I."/>
            <person name="Powell A.J."/>
            <person name="Barry K."/>
            <person name="Miller A.N."/>
            <person name="Grigoriev I.V."/>
            <person name="Debuchy R."/>
            <person name="Gladieux P."/>
            <person name="Thoren M.H."/>
            <person name="Johannesson H."/>
        </authorList>
    </citation>
    <scope>NUCLEOTIDE SEQUENCE</scope>
    <source>
        <strain evidence="1">PSN324</strain>
    </source>
</reference>
<dbReference type="EMBL" id="MU864967">
    <property type="protein sequence ID" value="KAK4462810.1"/>
    <property type="molecule type" value="Genomic_DNA"/>
</dbReference>
<sequence length="192" mass="21220">MVRFFFFFVPFTSPPLTQSHNRMGAARLLVGCSCRLLGSSPRRPLALLHVLHPGSVDEVGETCPPMAKATTLADCTNSSTSDIMVLMSGSEKVPSLVAFAWGVRSPLSSLIILDVEHNFERPRSFCCLVTPLPFLSVPHRRRIIRTIRIASCSIHPSRFVLIYPFVGGGRLVVCWLVNRGQRGSGHSFWAMP</sequence>
<gene>
    <name evidence="1" type="ORF">QBC42DRAFT_76229</name>
</gene>
<reference evidence="1" key="1">
    <citation type="journal article" date="2023" name="Mol. Phylogenet. Evol.">
        <title>Genome-scale phylogeny and comparative genomics of the fungal order Sordariales.</title>
        <authorList>
            <person name="Hensen N."/>
            <person name="Bonometti L."/>
            <person name="Westerberg I."/>
            <person name="Brannstrom I.O."/>
            <person name="Guillou S."/>
            <person name="Cros-Aarteil S."/>
            <person name="Calhoun S."/>
            <person name="Haridas S."/>
            <person name="Kuo A."/>
            <person name="Mondo S."/>
            <person name="Pangilinan J."/>
            <person name="Riley R."/>
            <person name="LaButti K."/>
            <person name="Andreopoulos B."/>
            <person name="Lipzen A."/>
            <person name="Chen C."/>
            <person name="Yan M."/>
            <person name="Daum C."/>
            <person name="Ng V."/>
            <person name="Clum A."/>
            <person name="Steindorff A."/>
            <person name="Ohm R.A."/>
            <person name="Martin F."/>
            <person name="Silar P."/>
            <person name="Natvig D.O."/>
            <person name="Lalanne C."/>
            <person name="Gautier V."/>
            <person name="Ament-Velasquez S.L."/>
            <person name="Kruys A."/>
            <person name="Hutchinson M.I."/>
            <person name="Powell A.J."/>
            <person name="Barry K."/>
            <person name="Miller A.N."/>
            <person name="Grigoriev I.V."/>
            <person name="Debuchy R."/>
            <person name="Gladieux P."/>
            <person name="Hiltunen Thoren M."/>
            <person name="Johannesson H."/>
        </authorList>
    </citation>
    <scope>NUCLEOTIDE SEQUENCE</scope>
    <source>
        <strain evidence="1">PSN324</strain>
    </source>
</reference>
<evidence type="ECO:0008006" key="3">
    <source>
        <dbReference type="Google" id="ProtNLM"/>
    </source>
</evidence>
<accession>A0AAV9HS29</accession>
<organism evidence="1 2">
    <name type="scientific">Cladorrhinum samala</name>
    <dbReference type="NCBI Taxonomy" id="585594"/>
    <lineage>
        <taxon>Eukaryota</taxon>
        <taxon>Fungi</taxon>
        <taxon>Dikarya</taxon>
        <taxon>Ascomycota</taxon>
        <taxon>Pezizomycotina</taxon>
        <taxon>Sordariomycetes</taxon>
        <taxon>Sordariomycetidae</taxon>
        <taxon>Sordariales</taxon>
        <taxon>Podosporaceae</taxon>
        <taxon>Cladorrhinum</taxon>
    </lineage>
</organism>
<dbReference type="AlphaFoldDB" id="A0AAV9HS29"/>
<comment type="caution">
    <text evidence="1">The sequence shown here is derived from an EMBL/GenBank/DDBJ whole genome shotgun (WGS) entry which is preliminary data.</text>
</comment>
<proteinExistence type="predicted"/>
<name>A0AAV9HS29_9PEZI</name>
<dbReference type="Proteomes" id="UP001321749">
    <property type="component" value="Unassembled WGS sequence"/>
</dbReference>
<evidence type="ECO:0000313" key="1">
    <source>
        <dbReference type="EMBL" id="KAK4462810.1"/>
    </source>
</evidence>
<keyword evidence="2" id="KW-1185">Reference proteome</keyword>
<protein>
    <recommendedName>
        <fullName evidence="3">Secreted protein</fullName>
    </recommendedName>
</protein>